<evidence type="ECO:0000313" key="3">
    <source>
        <dbReference type="Proteomes" id="UP000245383"/>
    </source>
</evidence>
<evidence type="ECO:0000313" key="2">
    <source>
        <dbReference type="EMBL" id="PVU85622.1"/>
    </source>
</evidence>
<proteinExistence type="predicted"/>
<dbReference type="Proteomes" id="UP000245383">
    <property type="component" value="Unassembled WGS sequence"/>
</dbReference>
<reference evidence="2 3" key="1">
    <citation type="journal article" date="2018" name="MBio">
        <title>Comparative Genomics Reveals the Core Gene Toolbox for the Fungus-Insect Symbiosis.</title>
        <authorList>
            <person name="Wang Y."/>
            <person name="Stata M."/>
            <person name="Wang W."/>
            <person name="Stajich J.E."/>
            <person name="White M.M."/>
            <person name="Moncalvo J.M."/>
        </authorList>
    </citation>
    <scope>NUCLEOTIDE SEQUENCE [LARGE SCALE GENOMIC DNA]</scope>
    <source>
        <strain evidence="2 3">SWE-8-4</strain>
    </source>
</reference>
<protein>
    <submittedName>
        <fullName evidence="2">Uncharacterized protein</fullName>
    </submittedName>
</protein>
<feature type="compositionally biased region" description="Polar residues" evidence="1">
    <location>
        <begin position="66"/>
        <end position="79"/>
    </location>
</feature>
<accession>A0A2T9XZV8</accession>
<evidence type="ECO:0000256" key="1">
    <source>
        <dbReference type="SAM" id="MobiDB-lite"/>
    </source>
</evidence>
<feature type="compositionally biased region" description="Low complexity" evidence="1">
    <location>
        <begin position="80"/>
        <end position="99"/>
    </location>
</feature>
<feature type="region of interest" description="Disordered" evidence="1">
    <location>
        <begin position="66"/>
        <end position="99"/>
    </location>
</feature>
<dbReference type="EMBL" id="MBFR01000828">
    <property type="protein sequence ID" value="PVU85622.1"/>
    <property type="molecule type" value="Genomic_DNA"/>
</dbReference>
<feature type="non-terminal residue" evidence="2">
    <location>
        <position position="1"/>
    </location>
</feature>
<sequence length="99" mass="10934">TSSSLSSTKNIVGVISTLGLVQTASSIYMHERTIATDLKKHSMLLEKDQKNCDLVKESIEMKNALNENKTLNVNDGYETNNDSNKSSDNNNNPSIKPFD</sequence>
<name>A0A2T9XZV8_9FUNG</name>
<comment type="caution">
    <text evidence="2">The sequence shown here is derived from an EMBL/GenBank/DDBJ whole genome shotgun (WGS) entry which is preliminary data.</text>
</comment>
<dbReference type="AlphaFoldDB" id="A0A2T9XZV8"/>
<gene>
    <name evidence="2" type="ORF">BB561_006927</name>
</gene>
<keyword evidence="3" id="KW-1185">Reference proteome</keyword>
<organism evidence="2 3">
    <name type="scientific">Smittium simulii</name>
    <dbReference type="NCBI Taxonomy" id="133385"/>
    <lineage>
        <taxon>Eukaryota</taxon>
        <taxon>Fungi</taxon>
        <taxon>Fungi incertae sedis</taxon>
        <taxon>Zoopagomycota</taxon>
        <taxon>Kickxellomycotina</taxon>
        <taxon>Harpellomycetes</taxon>
        <taxon>Harpellales</taxon>
        <taxon>Legeriomycetaceae</taxon>
        <taxon>Smittium</taxon>
    </lineage>
</organism>